<dbReference type="KEGG" id="ehx:EMIHUDRAFT_228359"/>
<evidence type="ECO:0000313" key="2">
    <source>
        <dbReference type="EnsemblProtists" id="EOD34620"/>
    </source>
</evidence>
<feature type="compositionally biased region" description="Polar residues" evidence="1">
    <location>
        <begin position="65"/>
        <end position="79"/>
    </location>
</feature>
<name>A0A0D3KFT5_EMIH1</name>
<sequence>MVGDTWQPPAVAACITGHVRTLSITASNIFETMIAPIRDHVDVFSALSPVIDDRYPPRNAWHPKYQSQTGPRKNSTTTMTKDRIEQWMHIFSPISVDVETTTNENEGLHRCFQKVQRRERERHSLYRFLLRLRPDVAYQTRLPEWPAWWNLVRHAESSLALTDVSSPNTSCFKDVWSLMTRAAAAAYFAPSWPPPCAPRTATAAWLGTAECSLGCALHRANVTAVAVPLQRLIVRQWHGMSQLPKSTASLPRLAWDASIGGDSRRFR</sequence>
<accession>A0A0D3KFT5</accession>
<dbReference type="Proteomes" id="UP000013827">
    <property type="component" value="Unassembled WGS sequence"/>
</dbReference>
<proteinExistence type="predicted"/>
<evidence type="ECO:0000313" key="3">
    <source>
        <dbReference type="Proteomes" id="UP000013827"/>
    </source>
</evidence>
<dbReference type="RefSeq" id="XP_005787049.1">
    <property type="nucleotide sequence ID" value="XM_005786992.1"/>
</dbReference>
<dbReference type="HOGENOM" id="CLU_1043693_0_0_1"/>
<dbReference type="PaxDb" id="2903-EOD34620"/>
<evidence type="ECO:0000256" key="1">
    <source>
        <dbReference type="SAM" id="MobiDB-lite"/>
    </source>
</evidence>
<organism evidence="2 3">
    <name type="scientific">Emiliania huxleyi (strain CCMP1516)</name>
    <dbReference type="NCBI Taxonomy" id="280463"/>
    <lineage>
        <taxon>Eukaryota</taxon>
        <taxon>Haptista</taxon>
        <taxon>Haptophyta</taxon>
        <taxon>Prymnesiophyceae</taxon>
        <taxon>Isochrysidales</taxon>
        <taxon>Noelaerhabdaceae</taxon>
        <taxon>Emiliania</taxon>
    </lineage>
</organism>
<dbReference type="GeneID" id="17279890"/>
<keyword evidence="3" id="KW-1185">Reference proteome</keyword>
<feature type="region of interest" description="Disordered" evidence="1">
    <location>
        <begin position="58"/>
        <end position="79"/>
    </location>
</feature>
<dbReference type="EnsemblProtists" id="EOD34620">
    <property type="protein sequence ID" value="EOD34620"/>
    <property type="gene ID" value="EMIHUDRAFT_228359"/>
</dbReference>
<reference evidence="3" key="1">
    <citation type="journal article" date="2013" name="Nature">
        <title>Pan genome of the phytoplankton Emiliania underpins its global distribution.</title>
        <authorList>
            <person name="Read B.A."/>
            <person name="Kegel J."/>
            <person name="Klute M.J."/>
            <person name="Kuo A."/>
            <person name="Lefebvre S.C."/>
            <person name="Maumus F."/>
            <person name="Mayer C."/>
            <person name="Miller J."/>
            <person name="Monier A."/>
            <person name="Salamov A."/>
            <person name="Young J."/>
            <person name="Aguilar M."/>
            <person name="Claverie J.M."/>
            <person name="Frickenhaus S."/>
            <person name="Gonzalez K."/>
            <person name="Herman E.K."/>
            <person name="Lin Y.C."/>
            <person name="Napier J."/>
            <person name="Ogata H."/>
            <person name="Sarno A.F."/>
            <person name="Shmutz J."/>
            <person name="Schroeder D."/>
            <person name="de Vargas C."/>
            <person name="Verret F."/>
            <person name="von Dassow P."/>
            <person name="Valentin K."/>
            <person name="Van de Peer Y."/>
            <person name="Wheeler G."/>
            <person name="Dacks J.B."/>
            <person name="Delwiche C.F."/>
            <person name="Dyhrman S.T."/>
            <person name="Glockner G."/>
            <person name="John U."/>
            <person name="Richards T."/>
            <person name="Worden A.Z."/>
            <person name="Zhang X."/>
            <person name="Grigoriev I.V."/>
            <person name="Allen A.E."/>
            <person name="Bidle K."/>
            <person name="Borodovsky M."/>
            <person name="Bowler C."/>
            <person name="Brownlee C."/>
            <person name="Cock J.M."/>
            <person name="Elias M."/>
            <person name="Gladyshev V.N."/>
            <person name="Groth M."/>
            <person name="Guda C."/>
            <person name="Hadaegh A."/>
            <person name="Iglesias-Rodriguez M.D."/>
            <person name="Jenkins J."/>
            <person name="Jones B.M."/>
            <person name="Lawson T."/>
            <person name="Leese F."/>
            <person name="Lindquist E."/>
            <person name="Lobanov A."/>
            <person name="Lomsadze A."/>
            <person name="Malik S.B."/>
            <person name="Marsh M.E."/>
            <person name="Mackinder L."/>
            <person name="Mock T."/>
            <person name="Mueller-Roeber B."/>
            <person name="Pagarete A."/>
            <person name="Parker M."/>
            <person name="Probert I."/>
            <person name="Quesneville H."/>
            <person name="Raines C."/>
            <person name="Rensing S.A."/>
            <person name="Riano-Pachon D.M."/>
            <person name="Richier S."/>
            <person name="Rokitta S."/>
            <person name="Shiraiwa Y."/>
            <person name="Soanes D.M."/>
            <person name="van der Giezen M."/>
            <person name="Wahlund T.M."/>
            <person name="Williams B."/>
            <person name="Wilson W."/>
            <person name="Wolfe G."/>
            <person name="Wurch L.L."/>
        </authorList>
    </citation>
    <scope>NUCLEOTIDE SEQUENCE</scope>
</reference>
<reference evidence="2" key="2">
    <citation type="submission" date="2024-10" db="UniProtKB">
        <authorList>
            <consortium name="EnsemblProtists"/>
        </authorList>
    </citation>
    <scope>IDENTIFICATION</scope>
</reference>
<protein>
    <submittedName>
        <fullName evidence="2">Uncharacterized protein</fullName>
    </submittedName>
</protein>
<dbReference type="AlphaFoldDB" id="A0A0D3KFT5"/>